<dbReference type="InterPro" id="IPR024775">
    <property type="entry name" value="DinB-like"/>
</dbReference>
<proteinExistence type="predicted"/>
<gene>
    <name evidence="2" type="ORF">E2L03_07095</name>
</gene>
<sequence>MIIFQLEGERTFMFHSENKLYLLKKETCSMPNLNTIEVRNQLVQELEALTNEQLNFRIQSNWTIGEVCDHLIKMDHQVLLMLQYTLTKNKEEEAPLKPIERALDRSIKLEAPDIVAPNPGPFSKSILLERLQQEKHLLDEEIASIEQDRLTKLSAKHPVFGRLSLQQWIDLRTYHEQRHIDQIHELKSTPSFPTT</sequence>
<reference evidence="2 3" key="1">
    <citation type="submission" date="2019-03" db="EMBL/GenBank/DDBJ databases">
        <authorList>
            <person name="Liu G."/>
        </authorList>
    </citation>
    <scope>NUCLEOTIDE SEQUENCE [LARGE SCALE GENOMIC DNA]</scope>
    <source>
        <strain evidence="2 3">DSM 19099</strain>
    </source>
</reference>
<dbReference type="SUPFAM" id="SSF109854">
    <property type="entry name" value="DinB/YfiT-like putative metalloenzymes"/>
    <property type="match status" value="1"/>
</dbReference>
<name>A0A4Y7WL11_9BACI</name>
<dbReference type="InterPro" id="IPR034660">
    <property type="entry name" value="DinB/YfiT-like"/>
</dbReference>
<evidence type="ECO:0000313" key="3">
    <source>
        <dbReference type="Proteomes" id="UP000298210"/>
    </source>
</evidence>
<feature type="domain" description="DinB-like" evidence="1">
    <location>
        <begin position="37"/>
        <end position="183"/>
    </location>
</feature>
<protein>
    <submittedName>
        <fullName evidence="2">DinB family protein</fullName>
    </submittedName>
</protein>
<comment type="caution">
    <text evidence="2">The sequence shown here is derived from an EMBL/GenBank/DDBJ whole genome shotgun (WGS) entry which is preliminary data.</text>
</comment>
<dbReference type="Gene3D" id="1.20.120.450">
    <property type="entry name" value="dinb family like domain"/>
    <property type="match status" value="1"/>
</dbReference>
<evidence type="ECO:0000259" key="1">
    <source>
        <dbReference type="Pfam" id="PF12867"/>
    </source>
</evidence>
<organism evidence="2 3">
    <name type="scientific">Shouchella lehensis</name>
    <dbReference type="NCBI Taxonomy" id="300825"/>
    <lineage>
        <taxon>Bacteria</taxon>
        <taxon>Bacillati</taxon>
        <taxon>Bacillota</taxon>
        <taxon>Bacilli</taxon>
        <taxon>Bacillales</taxon>
        <taxon>Bacillaceae</taxon>
        <taxon>Shouchella</taxon>
    </lineage>
</organism>
<accession>A0A4Y7WL11</accession>
<dbReference type="Pfam" id="PF12867">
    <property type="entry name" value="DinB_2"/>
    <property type="match status" value="1"/>
</dbReference>
<dbReference type="Proteomes" id="UP000298210">
    <property type="component" value="Unassembled WGS sequence"/>
</dbReference>
<evidence type="ECO:0000313" key="2">
    <source>
        <dbReference type="EMBL" id="TES49233.1"/>
    </source>
</evidence>
<dbReference type="EMBL" id="SNUX01000002">
    <property type="protein sequence ID" value="TES49233.1"/>
    <property type="molecule type" value="Genomic_DNA"/>
</dbReference>
<dbReference type="AlphaFoldDB" id="A0A4Y7WL11"/>